<dbReference type="Pfam" id="PF00795">
    <property type="entry name" value="CN_hydrolase"/>
    <property type="match status" value="3"/>
</dbReference>
<proteinExistence type="inferred from homology"/>
<feature type="domain" description="CN hydrolase" evidence="4">
    <location>
        <begin position="1072"/>
        <end position="1337"/>
    </location>
</feature>
<dbReference type="Pfam" id="PF19018">
    <property type="entry name" value="Vanin_C"/>
    <property type="match status" value="3"/>
</dbReference>
<dbReference type="EMBL" id="BPLQ01010733">
    <property type="protein sequence ID" value="GIY52989.1"/>
    <property type="molecule type" value="Genomic_DNA"/>
</dbReference>
<dbReference type="PROSITE" id="PS50263">
    <property type="entry name" value="CN_HYDROLASE"/>
    <property type="match status" value="3"/>
</dbReference>
<dbReference type="Proteomes" id="UP001054837">
    <property type="component" value="Unassembled WGS sequence"/>
</dbReference>
<accession>A0AAV4U5E4</accession>
<organism evidence="5 6">
    <name type="scientific">Caerostris darwini</name>
    <dbReference type="NCBI Taxonomy" id="1538125"/>
    <lineage>
        <taxon>Eukaryota</taxon>
        <taxon>Metazoa</taxon>
        <taxon>Ecdysozoa</taxon>
        <taxon>Arthropoda</taxon>
        <taxon>Chelicerata</taxon>
        <taxon>Arachnida</taxon>
        <taxon>Araneae</taxon>
        <taxon>Araneomorphae</taxon>
        <taxon>Entelegynae</taxon>
        <taxon>Araneoidea</taxon>
        <taxon>Araneidae</taxon>
        <taxon>Caerostris</taxon>
    </lineage>
</organism>
<comment type="similarity">
    <text evidence="1">Belongs to the carbon-nitrogen hydrolase superfamily. BTD/VNN family.</text>
</comment>
<evidence type="ECO:0000256" key="1">
    <source>
        <dbReference type="ARBA" id="ARBA00008225"/>
    </source>
</evidence>
<dbReference type="SUPFAM" id="SSF56317">
    <property type="entry name" value="Carbon-nitrogen hydrolase"/>
    <property type="match status" value="3"/>
</dbReference>
<comment type="caution">
    <text evidence="5">The sequence shown here is derived from an EMBL/GenBank/DDBJ whole genome shotgun (WGS) entry which is preliminary data.</text>
</comment>
<feature type="chain" id="PRO_5043966242" evidence="3">
    <location>
        <begin position="25"/>
        <end position="1544"/>
    </location>
</feature>
<dbReference type="InterPro" id="IPR003010">
    <property type="entry name" value="C-N_Hydrolase"/>
</dbReference>
<dbReference type="InterPro" id="IPR043957">
    <property type="entry name" value="Vanin_C"/>
</dbReference>
<dbReference type="GO" id="GO:0016787">
    <property type="term" value="F:hydrolase activity"/>
    <property type="evidence" value="ECO:0007669"/>
    <property type="project" value="UniProtKB-KW"/>
</dbReference>
<dbReference type="PANTHER" id="PTHR10609">
    <property type="entry name" value="BIOTINIDASE-RELATED"/>
    <property type="match status" value="1"/>
</dbReference>
<dbReference type="InterPro" id="IPR040154">
    <property type="entry name" value="Biotinidase/VNN"/>
</dbReference>
<feature type="domain" description="CN hydrolase" evidence="4">
    <location>
        <begin position="36"/>
        <end position="313"/>
    </location>
</feature>
<feature type="domain" description="CN hydrolase" evidence="4">
    <location>
        <begin position="562"/>
        <end position="822"/>
    </location>
</feature>
<keyword evidence="3" id="KW-0732">Signal</keyword>
<sequence>MLRDMAPAALILLTSIASFMPISAAESYTAAVFEHARFGAQNDSARLVVETNLEYYRRATKVAKSKGADVIVFPEYGIFAPASRNELKEYLETIPDPKKSRVNPCNEPKIYSQRPILYTLSRLAKENSIVLVANMGDIQNCQEDPQCPEDGVFQFNTNVVFDRDGTLLVKYHKERLFFELAMDLAREQQNSTFKTDFGTFATYICFDIDYERMSEVARWPTVDGIMFSAVFLNKSPQMTTVQFWEAWALGNNATLMVSNIQMPGYLAMGSGIFHGEKGALSYTFNPDGFSKLVVSRVPKSDLSSVPLNASITAFSKDGTWEWEEDGKDIPLQCSRKLLNRTTDVYRDYRCMEENITFTLAKLEKDYGNVEACHSGFCCTLNYNTSGLNDQFYLGIFSGTYNHFNRYFWCEEDCVLARCDPLGSNPCATYPTRTTTTFQHVHLRANFTSEVVYPSVLGSGSRLVPRTEWNHLRLADEDASVHFHNEKGRKLLVVGMKGRCFEKDPPYQQLCYHNFKSALFKKRALRVALLNIGLKKDVSIQQNGFVGCCIPLGAAVFEHTGTLEPNNDTASQIVVKNLDFYKRAAKIAKSKGADVIVYPEYGLFPLVSRQSMKQFLENVPDPKTKNTIPCSQPDLYKDRTILHTLSCIAQNNSMYVVGNMGDIQLCEDSDCPPDGEYHYNTNVVFDRNGTLLLKYHKEHPFFEFGVDVPKEQQVPIFQTDFGTFATYICFDIAFGRMSEVARWPSVDGIMFPTKWRDATPQYLSVPYFQAWALGNNVTLLAANRQAPGVASIGSGIFHSRDGALAYTFNPDSISKLVVARVAKPGVQKISPKASITAITSNDTWEVSDDGEDVPDKCSSESGYPCFKEQMLENYTFVKLNKSYGEVKACNNGMCCSVSYTTSGLREQYYLGVFNGTISVLDTYRWCEENCVLVRCDAFGDLTCGSFPLKASTRFHTVYMKANFSTESVYPSAVNTGVRLAERMKFLYDRETSTRTLWTTDFGGNQLIAYGMKGRCYSKDPPYPKQPFQVKDPFSKEILNKHLKMNSIGTAFLLAIVASTAAASRSFYTAAVFEHTGLASKNASIGAKVAKNLYFYKRAAEVAAFKQADVIVFPEYGILPYGSRQHMKPFLENVPDPRTVKANPCSQPGQYADRPILYTLSCIAQHNSLYVVANMGDIQSCEGDPDCPSDGTYHYNTNVVFDRSGNLLVKYHKEHPFIEIGIDIPKEKQVPVFKTDFGKFATYICFDIVFKRMSEAAEWPSVEGIMFSTMWEDALPQFVSVQFFQAWAMGHNTTLLAANRQVPVTGSTGSGIFHGTDGALAYTFNPDGISKLVVARIAKSGAAKVFPNASITAITANDTWPYTEDGKDVPSSCFPKSGYHCMNEPMLQNYTLEKLEKSSGNVTACNNGLCCTLSYSTRGLEGQFYLGVFNGTYNILNMYRWCEEECVLVRCDDLNGIPCARLQLRSSTIFEYVWLRASITTQFTYPSAVSSGIRLVPATKWKYELVDDLRSIQLHDPEGSELIFVGMKGRCYNKDPPFKETRTRSQ</sequence>
<reference evidence="5 6" key="1">
    <citation type="submission" date="2021-06" db="EMBL/GenBank/DDBJ databases">
        <title>Caerostris darwini draft genome.</title>
        <authorList>
            <person name="Kono N."/>
            <person name="Arakawa K."/>
        </authorList>
    </citation>
    <scope>NUCLEOTIDE SEQUENCE [LARGE SCALE GENOMIC DNA]</scope>
</reference>
<feature type="signal peptide" evidence="3">
    <location>
        <begin position="1"/>
        <end position="24"/>
    </location>
</feature>
<gene>
    <name evidence="5" type="primary">VNN3</name>
    <name evidence="5" type="ORF">CDAR_182161</name>
</gene>
<evidence type="ECO:0000256" key="2">
    <source>
        <dbReference type="ARBA" id="ARBA00022801"/>
    </source>
</evidence>
<keyword evidence="2" id="KW-0378">Hydrolase</keyword>
<dbReference type="Gene3D" id="3.60.110.10">
    <property type="entry name" value="Carbon-nitrogen hydrolase"/>
    <property type="match status" value="3"/>
</dbReference>
<dbReference type="PANTHER" id="PTHR10609:SF27">
    <property type="entry name" value="CN HYDROLASE DOMAIN-CONTAINING PROTEIN-RELATED"/>
    <property type="match status" value="1"/>
</dbReference>
<protein>
    <submittedName>
        <fullName evidence="5">Vascular non-inflammatory molecule 3</fullName>
    </submittedName>
</protein>
<dbReference type="InterPro" id="IPR036526">
    <property type="entry name" value="C-N_Hydrolase_sf"/>
</dbReference>
<keyword evidence="6" id="KW-1185">Reference proteome</keyword>
<evidence type="ECO:0000256" key="3">
    <source>
        <dbReference type="SAM" id="SignalP"/>
    </source>
</evidence>
<evidence type="ECO:0000313" key="5">
    <source>
        <dbReference type="EMBL" id="GIY52989.1"/>
    </source>
</evidence>
<evidence type="ECO:0000259" key="4">
    <source>
        <dbReference type="PROSITE" id="PS50263"/>
    </source>
</evidence>
<name>A0AAV4U5E4_9ARAC</name>
<evidence type="ECO:0000313" key="6">
    <source>
        <dbReference type="Proteomes" id="UP001054837"/>
    </source>
</evidence>